<proteinExistence type="predicted"/>
<evidence type="ECO:0000313" key="1">
    <source>
        <dbReference type="EMBL" id="THH34721.1"/>
    </source>
</evidence>
<dbReference type="Proteomes" id="UP000306602">
    <property type="component" value="Unassembled WGS sequence"/>
</dbReference>
<evidence type="ECO:0000313" key="2">
    <source>
        <dbReference type="Proteomes" id="UP000306602"/>
    </source>
</evidence>
<keyword evidence="2" id="KW-1185">Reference proteome</keyword>
<sequence length="193" mass="21999">MQCCDSNQATSFIHSSGFAVSAVDEIGDEVLEPNICFSASQCVSAKVKLFADDLPFFVYTFMECLPNNAGRFLWIDRFLSAQPSLVPTLEALRKADNELRSPYDVRGHYFPKECFSVPDYAEMSREQEYESDLFVSLMCLALLSGWHAKVLFLVPTSYVQLWEGNIFFYSSEPHRVFRATEVFNNYDLSKATD</sequence>
<name>A0A4S4N9P3_9RHOB</name>
<gene>
    <name evidence="1" type="ORF">E4Z66_17280</name>
</gene>
<dbReference type="EMBL" id="SRKY01000005">
    <property type="protein sequence ID" value="THH34721.1"/>
    <property type="molecule type" value="Genomic_DNA"/>
</dbReference>
<dbReference type="RefSeq" id="WP_136464308.1">
    <property type="nucleotide sequence ID" value="NZ_SRKY01000005.1"/>
</dbReference>
<protein>
    <submittedName>
        <fullName evidence="1">Uncharacterized protein</fullName>
    </submittedName>
</protein>
<comment type="caution">
    <text evidence="1">The sequence shown here is derived from an EMBL/GenBank/DDBJ whole genome shotgun (WGS) entry which is preliminary data.</text>
</comment>
<accession>A0A4S4N9P3</accession>
<reference evidence="1 2" key="1">
    <citation type="submission" date="2019-04" db="EMBL/GenBank/DDBJ databases">
        <title>Shimia ponticola sp. nov., isolated from seawater.</title>
        <authorList>
            <person name="Kim Y.-O."/>
            <person name="Yoon J.-H."/>
        </authorList>
    </citation>
    <scope>NUCLEOTIDE SEQUENCE [LARGE SCALE GENOMIC DNA]</scope>
    <source>
        <strain evidence="1 2">MYP11</strain>
    </source>
</reference>
<dbReference type="AlphaFoldDB" id="A0A4S4N9P3"/>
<organism evidence="1 2">
    <name type="scientific">Aliishimia ponticola</name>
    <dbReference type="NCBI Taxonomy" id="2499833"/>
    <lineage>
        <taxon>Bacteria</taxon>
        <taxon>Pseudomonadati</taxon>
        <taxon>Pseudomonadota</taxon>
        <taxon>Alphaproteobacteria</taxon>
        <taxon>Rhodobacterales</taxon>
        <taxon>Paracoccaceae</taxon>
        <taxon>Aliishimia</taxon>
    </lineage>
</organism>
<dbReference type="OrthoDB" id="7838299at2"/>